<protein>
    <submittedName>
        <fullName evidence="2">Uncharacterized protein</fullName>
    </submittedName>
</protein>
<gene>
    <name evidence="2" type="ORF">TSPGSL018_1378</name>
</gene>
<feature type="region of interest" description="Disordered" evidence="1">
    <location>
        <begin position="94"/>
        <end position="144"/>
    </location>
</feature>
<evidence type="ECO:0000313" key="2">
    <source>
        <dbReference type="EMBL" id="JAC71668.1"/>
    </source>
</evidence>
<reference evidence="2" key="1">
    <citation type="submission" date="2014-05" db="EMBL/GenBank/DDBJ databases">
        <title>The transcriptome of the halophilic microalga Tetraselmis sp. GSL018 isolated from the Great Salt Lake, Utah.</title>
        <authorList>
            <person name="Jinkerson R.E."/>
            <person name="D'Adamo S."/>
            <person name="Posewitz M.C."/>
        </authorList>
    </citation>
    <scope>NUCLEOTIDE SEQUENCE</scope>
    <source>
        <strain evidence="2">GSL018</strain>
    </source>
</reference>
<organism evidence="2">
    <name type="scientific">Tetraselmis sp. GSL018</name>
    <dbReference type="NCBI Taxonomy" id="582737"/>
    <lineage>
        <taxon>Eukaryota</taxon>
        <taxon>Viridiplantae</taxon>
        <taxon>Chlorophyta</taxon>
        <taxon>core chlorophytes</taxon>
        <taxon>Chlorodendrophyceae</taxon>
        <taxon>Chlorodendrales</taxon>
        <taxon>Chlorodendraceae</taxon>
        <taxon>Tetraselmis</taxon>
    </lineage>
</organism>
<sequence length="358" mass="38668">MFTEADFKGKGFLTGAEVLACATGRYPKRKFGALEWAQAMAYALSVPLHRMDPAMDLVEDSASVALLTMWRGANASGSAGLGDAPPALTELFPTWSPGDTEGARTVRGRDPAMGSARERGWGADKARALPPEGGEAPSPDEARGVRAQARKLQRAEARVNGKCRGRAVTFEASAEYGSGAAGEALGQELGTATNPQFAQYLSAVERAYGRHNLAALREARMDAPADSGLLPKIVPGQSRSKFLAITDVSNRDHQRISIQQKGHGTETGWLPLRTRLKREEESKGTKTFQTRFNPVTIQDLELKHSVGEPVPLTPISQIPPVNPGKTNIGLPELDYRLVSTTIRLPRLFGSQQWWADAV</sequence>
<proteinExistence type="predicted"/>
<name>A0A061RI74_9CHLO</name>
<accession>A0A061RI74</accession>
<feature type="compositionally biased region" description="Basic and acidic residues" evidence="1">
    <location>
        <begin position="101"/>
        <end position="127"/>
    </location>
</feature>
<dbReference type="EMBL" id="GBEZ01014399">
    <property type="protein sequence ID" value="JAC71668.1"/>
    <property type="molecule type" value="Transcribed_RNA"/>
</dbReference>
<dbReference type="AlphaFoldDB" id="A0A061RI74"/>
<evidence type="ECO:0000256" key="1">
    <source>
        <dbReference type="SAM" id="MobiDB-lite"/>
    </source>
</evidence>